<dbReference type="RefSeq" id="WP_139170276.1">
    <property type="nucleotide sequence ID" value="NZ_BKAT01000032.1"/>
</dbReference>
<evidence type="ECO:0008006" key="3">
    <source>
        <dbReference type="Google" id="ProtNLM"/>
    </source>
</evidence>
<dbReference type="STRING" id="408074.SAMN05660909_03805"/>
<dbReference type="Proteomes" id="UP000199656">
    <property type="component" value="Unassembled WGS sequence"/>
</dbReference>
<protein>
    <recommendedName>
        <fullName evidence="3">Response regulator</fullName>
    </recommendedName>
</protein>
<dbReference type="InterPro" id="IPR011006">
    <property type="entry name" value="CheY-like_superfamily"/>
</dbReference>
<name>A0A1H4EL16_9BACT</name>
<accession>A0A1H4EL16</accession>
<dbReference type="EMBL" id="FNRL01000019">
    <property type="protein sequence ID" value="SEA85804.1"/>
    <property type="molecule type" value="Genomic_DNA"/>
</dbReference>
<dbReference type="Gene3D" id="3.40.50.2300">
    <property type="match status" value="1"/>
</dbReference>
<gene>
    <name evidence="1" type="ORF">SAMN05660909_03805</name>
</gene>
<dbReference type="AlphaFoldDB" id="A0A1H4EL16"/>
<organism evidence="1 2">
    <name type="scientific">Chitinophaga terrae</name>
    <name type="common">ex Kim and Jung 2007</name>
    <dbReference type="NCBI Taxonomy" id="408074"/>
    <lineage>
        <taxon>Bacteria</taxon>
        <taxon>Pseudomonadati</taxon>
        <taxon>Bacteroidota</taxon>
        <taxon>Chitinophagia</taxon>
        <taxon>Chitinophagales</taxon>
        <taxon>Chitinophagaceae</taxon>
        <taxon>Chitinophaga</taxon>
    </lineage>
</organism>
<keyword evidence="2" id="KW-1185">Reference proteome</keyword>
<proteinExistence type="predicted"/>
<evidence type="ECO:0000313" key="1">
    <source>
        <dbReference type="EMBL" id="SEA85804.1"/>
    </source>
</evidence>
<evidence type="ECO:0000313" key="2">
    <source>
        <dbReference type="Proteomes" id="UP000199656"/>
    </source>
</evidence>
<sequence length="128" mass="14633">MAKIVIMESDKDTVFLYTHMLRKHHELTFVHTGRELLMHVRGTNVVIVNSKLPDITLDDLCDLVYRTAKPQKICILIIAASQDESKLQQHCPGDQWIKRPFPQTALLNLISDCLQKVSALPKNNVYPL</sequence>
<reference evidence="2" key="1">
    <citation type="submission" date="2016-10" db="EMBL/GenBank/DDBJ databases">
        <authorList>
            <person name="Varghese N."/>
            <person name="Submissions S."/>
        </authorList>
    </citation>
    <scope>NUCLEOTIDE SEQUENCE [LARGE SCALE GENOMIC DNA]</scope>
    <source>
        <strain evidence="2">DSM 23920</strain>
    </source>
</reference>
<dbReference type="SUPFAM" id="SSF52172">
    <property type="entry name" value="CheY-like"/>
    <property type="match status" value="1"/>
</dbReference>
<dbReference type="OrthoDB" id="9789181at2"/>